<dbReference type="RefSeq" id="WP_179899947.1">
    <property type="nucleotide sequence ID" value="NZ_JACBXV010000028.1"/>
</dbReference>
<name>A0A853EGT9_9ACTO</name>
<proteinExistence type="predicted"/>
<evidence type="ECO:0000256" key="2">
    <source>
        <dbReference type="SAM" id="SignalP"/>
    </source>
</evidence>
<keyword evidence="2" id="KW-0732">Signal</keyword>
<feature type="chain" id="PRO_5039540640" evidence="2">
    <location>
        <begin position="33"/>
        <end position="329"/>
    </location>
</feature>
<evidence type="ECO:0000256" key="1">
    <source>
        <dbReference type="SAM" id="MobiDB-lite"/>
    </source>
</evidence>
<feature type="signal peptide" evidence="2">
    <location>
        <begin position="1"/>
        <end position="32"/>
    </location>
</feature>
<accession>A0A853EGT9</accession>
<comment type="caution">
    <text evidence="3">The sequence shown here is derived from an EMBL/GenBank/DDBJ whole genome shotgun (WGS) entry which is preliminary data.</text>
</comment>
<dbReference type="EMBL" id="JACBXV010000028">
    <property type="protein sequence ID" value="NYS68617.1"/>
    <property type="molecule type" value="Genomic_DNA"/>
</dbReference>
<protein>
    <submittedName>
        <fullName evidence="3">Uncharacterized protein</fullName>
    </submittedName>
</protein>
<dbReference type="Proteomes" id="UP000572528">
    <property type="component" value="Unassembled WGS sequence"/>
</dbReference>
<evidence type="ECO:0000313" key="3">
    <source>
        <dbReference type="EMBL" id="NYS68617.1"/>
    </source>
</evidence>
<organism evidence="3 4">
    <name type="scientific">Actinomyces bowdenii</name>
    <dbReference type="NCBI Taxonomy" id="131109"/>
    <lineage>
        <taxon>Bacteria</taxon>
        <taxon>Bacillati</taxon>
        <taxon>Actinomycetota</taxon>
        <taxon>Actinomycetes</taxon>
        <taxon>Actinomycetales</taxon>
        <taxon>Actinomycetaceae</taxon>
        <taxon>Actinomyces</taxon>
    </lineage>
</organism>
<sequence length="329" mass="34985">MTAPDQHHGPRRCGIVAIAVAAALTCACSQTAPSTQSGATASGAAPAPASTAPQPSAAASASTTAETVLGVSKDPATWSLPFDAIEDASLAYLKSYALDLLVDQCMSDAGFEDYEVLTPSSPPPGAQSAGKEHLFTVPIAQEHGYRKRFRQDSGSGDPSIYDNKPEAFHAQWNDCTTTSQIQLDAELSSGESDADWDARLSGFTVDTSGPELQDAAAQWHSCMEPQGIADLPEQPWTPMYFSQDMPESLTTAFYGDPVGPPSSEEIEVATADAQCRESSGWTSLLYEATWDQQAAFVEEHKAEVDARMAHNAAQTEKVRTVIRDHGGQL</sequence>
<feature type="region of interest" description="Disordered" evidence="1">
    <location>
        <begin position="35"/>
        <end position="61"/>
    </location>
</feature>
<gene>
    <name evidence="3" type="ORF">HZZ05_03630</name>
</gene>
<dbReference type="AlphaFoldDB" id="A0A853EGT9"/>
<evidence type="ECO:0000313" key="4">
    <source>
        <dbReference type="Proteomes" id="UP000572528"/>
    </source>
</evidence>
<reference evidence="3 4" key="1">
    <citation type="submission" date="2020-07" db="EMBL/GenBank/DDBJ databases">
        <title>MOT database genomes.</title>
        <authorList>
            <person name="Joseph S."/>
            <person name="Aduse-Opoku J."/>
            <person name="Hashim A."/>
            <person name="Wade W."/>
            <person name="Curtis M."/>
        </authorList>
    </citation>
    <scope>NUCLEOTIDE SEQUENCE [LARGE SCALE GENOMIC DNA]</scope>
    <source>
        <strain evidence="3 4">WMus004</strain>
    </source>
</reference>